<dbReference type="EnsemblFungi" id="PTTG_04915-t43_1">
    <property type="protein sequence ID" value="PTTG_04915-t43_1-p1"/>
    <property type="gene ID" value="PTTG_04915"/>
</dbReference>
<reference evidence="2" key="2">
    <citation type="submission" date="2016-05" db="EMBL/GenBank/DDBJ databases">
        <title>Comparative analysis highlights variable genome content of wheat rusts and divergence of the mating loci.</title>
        <authorList>
            <person name="Cuomo C.A."/>
            <person name="Bakkeren G."/>
            <person name="Szabo L."/>
            <person name="Khalil H."/>
            <person name="Joly D."/>
            <person name="Goldberg J."/>
            <person name="Young S."/>
            <person name="Zeng Q."/>
            <person name="Fellers J."/>
        </authorList>
    </citation>
    <scope>NUCLEOTIDE SEQUENCE [LARGE SCALE GENOMIC DNA]</scope>
    <source>
        <strain evidence="2">1-1 BBBD Race 1</strain>
    </source>
</reference>
<dbReference type="EMBL" id="ADAS02000549">
    <property type="protein sequence ID" value="OAV87174.1"/>
    <property type="molecule type" value="Genomic_DNA"/>
</dbReference>
<keyword evidence="4" id="KW-1185">Reference proteome</keyword>
<proteinExistence type="predicted"/>
<organism evidence="2">
    <name type="scientific">Puccinia triticina (isolate 1-1 / race 1 (BBBD))</name>
    <name type="common">Brown leaf rust fungus</name>
    <dbReference type="NCBI Taxonomy" id="630390"/>
    <lineage>
        <taxon>Eukaryota</taxon>
        <taxon>Fungi</taxon>
        <taxon>Dikarya</taxon>
        <taxon>Basidiomycota</taxon>
        <taxon>Pucciniomycotina</taxon>
        <taxon>Pucciniomycetes</taxon>
        <taxon>Pucciniales</taxon>
        <taxon>Pucciniaceae</taxon>
        <taxon>Puccinia</taxon>
    </lineage>
</organism>
<dbReference type="VEuPathDB" id="FungiDB:PTTG_04915"/>
<protein>
    <submittedName>
        <fullName evidence="2 3">Uncharacterized protein</fullName>
    </submittedName>
</protein>
<dbReference type="OrthoDB" id="10489376at2759"/>
<dbReference type="AlphaFoldDB" id="A0A0C4EVS9"/>
<reference evidence="3" key="4">
    <citation type="submission" date="2025-05" db="UniProtKB">
        <authorList>
            <consortium name="EnsemblFungi"/>
        </authorList>
    </citation>
    <scope>IDENTIFICATION</scope>
    <source>
        <strain evidence="3">isolate 1-1 / race 1 (BBBD)</strain>
    </source>
</reference>
<feature type="compositionally biased region" description="Low complexity" evidence="1">
    <location>
        <begin position="158"/>
        <end position="184"/>
    </location>
</feature>
<evidence type="ECO:0000313" key="3">
    <source>
        <dbReference type="EnsemblFungi" id="PTTG_04915-t43_1-p1"/>
    </source>
</evidence>
<accession>A0A0C4EVS9</accession>
<evidence type="ECO:0000313" key="2">
    <source>
        <dbReference type="EMBL" id="OAV87174.1"/>
    </source>
</evidence>
<dbReference type="OMA" id="QICENRC"/>
<reference evidence="3 4" key="3">
    <citation type="journal article" date="2017" name="G3 (Bethesda)">
        <title>Comparative analysis highlights variable genome content of wheat rusts and divergence of the mating loci.</title>
        <authorList>
            <person name="Cuomo C.A."/>
            <person name="Bakkeren G."/>
            <person name="Khalil H.B."/>
            <person name="Panwar V."/>
            <person name="Joly D."/>
            <person name="Linning R."/>
            <person name="Sakthikumar S."/>
            <person name="Song X."/>
            <person name="Adiconis X."/>
            <person name="Fan L."/>
            <person name="Goldberg J.M."/>
            <person name="Levin J.Z."/>
            <person name="Young S."/>
            <person name="Zeng Q."/>
            <person name="Anikster Y."/>
            <person name="Bruce M."/>
            <person name="Wang M."/>
            <person name="Yin C."/>
            <person name="McCallum B."/>
            <person name="Szabo L.J."/>
            <person name="Hulbert S."/>
            <person name="Chen X."/>
            <person name="Fellers J.P."/>
        </authorList>
    </citation>
    <scope>NUCLEOTIDE SEQUENCE</scope>
    <source>
        <strain evidence="3">isolate 1-1 / race 1 (BBBD)</strain>
        <strain evidence="4">Isolate 1-1 / race 1 (BBBD)</strain>
    </source>
</reference>
<feature type="region of interest" description="Disordered" evidence="1">
    <location>
        <begin position="145"/>
        <end position="190"/>
    </location>
</feature>
<name>A0A0C4EVS9_PUCT1</name>
<gene>
    <name evidence="2" type="ORF">PTTG_04915</name>
</gene>
<evidence type="ECO:0000313" key="4">
    <source>
        <dbReference type="Proteomes" id="UP000005240"/>
    </source>
</evidence>
<dbReference type="Proteomes" id="UP000005240">
    <property type="component" value="Unassembled WGS sequence"/>
</dbReference>
<evidence type="ECO:0000256" key="1">
    <source>
        <dbReference type="SAM" id="MobiDB-lite"/>
    </source>
</evidence>
<sequence length="190" mass="20445">MYQICENRCAMAGKLYPKNHQLAVVLAVKDTHSNIEEGASASVQPTRILPVWQSDSLTTILHGLDKMVLAQAQHHKTKSVNDNVYGCFKSSHGHTKGINGVPRNLHTNCYSNAWRNWLCKFKQDTVSQVPPFNIEDLAKGMESLVTLNPQSGPGPTGSAPNLAPAPQASPANPQTGGQPGPSGTISMHVD</sequence>
<reference evidence="2" key="1">
    <citation type="submission" date="2009-11" db="EMBL/GenBank/DDBJ databases">
        <authorList>
            <consortium name="The Broad Institute Genome Sequencing Platform"/>
            <person name="Ward D."/>
            <person name="Feldgarden M."/>
            <person name="Earl A."/>
            <person name="Young S.K."/>
            <person name="Zeng Q."/>
            <person name="Koehrsen M."/>
            <person name="Alvarado L."/>
            <person name="Berlin A."/>
            <person name="Bochicchio J."/>
            <person name="Borenstein D."/>
            <person name="Chapman S.B."/>
            <person name="Chen Z."/>
            <person name="Engels R."/>
            <person name="Freedman E."/>
            <person name="Gellesch M."/>
            <person name="Goldberg J."/>
            <person name="Griggs A."/>
            <person name="Gujja S."/>
            <person name="Heilman E."/>
            <person name="Heiman D."/>
            <person name="Hepburn T."/>
            <person name="Howarth C."/>
            <person name="Jen D."/>
            <person name="Larson L."/>
            <person name="Lewis B."/>
            <person name="Mehta T."/>
            <person name="Park D."/>
            <person name="Pearson M."/>
            <person name="Roberts A."/>
            <person name="Saif S."/>
            <person name="Shea T."/>
            <person name="Shenoy N."/>
            <person name="Sisk P."/>
            <person name="Stolte C."/>
            <person name="Sykes S."/>
            <person name="Thomson T."/>
            <person name="Walk T."/>
            <person name="White J."/>
            <person name="Yandava C."/>
            <person name="Izard J."/>
            <person name="Baranova O.V."/>
            <person name="Blanton J.M."/>
            <person name="Tanner A.C."/>
            <person name="Dewhirst F.E."/>
            <person name="Haas B."/>
            <person name="Nusbaum C."/>
            <person name="Birren B."/>
        </authorList>
    </citation>
    <scope>NUCLEOTIDE SEQUENCE [LARGE SCALE GENOMIC DNA]</scope>
    <source>
        <strain evidence="2">1-1 BBBD Race 1</strain>
    </source>
</reference>